<gene>
    <name evidence="2" type="ORF">H9647_25360</name>
</gene>
<evidence type="ECO:0000313" key="3">
    <source>
        <dbReference type="Proteomes" id="UP000608071"/>
    </source>
</evidence>
<evidence type="ECO:0000313" key="2">
    <source>
        <dbReference type="EMBL" id="MBD7971391.1"/>
    </source>
</evidence>
<reference evidence="2 3" key="1">
    <citation type="submission" date="2020-08" db="EMBL/GenBank/DDBJ databases">
        <title>A Genomic Blueprint of the Chicken Gut Microbiome.</title>
        <authorList>
            <person name="Gilroy R."/>
            <person name="Ravi A."/>
            <person name="Getino M."/>
            <person name="Pursley I."/>
            <person name="Horton D.L."/>
            <person name="Alikhan N.-F."/>
            <person name="Baker D."/>
            <person name="Gharbi K."/>
            <person name="Hall N."/>
            <person name="Watson M."/>
            <person name="Adriaenssens E.M."/>
            <person name="Foster-Nyarko E."/>
            <person name="Jarju S."/>
            <person name="Secka A."/>
            <person name="Antonio M."/>
            <person name="Oren A."/>
            <person name="Chaudhuri R."/>
            <person name="La Ragione R.M."/>
            <person name="Hildebrand F."/>
            <person name="Pallen M.J."/>
        </authorList>
    </citation>
    <scope>NUCLEOTIDE SEQUENCE [LARGE SCALE GENOMIC DNA]</scope>
    <source>
        <strain evidence="2 3">Sa2BVA9</strain>
    </source>
</reference>
<dbReference type="Proteomes" id="UP000608071">
    <property type="component" value="Unassembled WGS sequence"/>
</dbReference>
<sequence length="275" mass="31412">MKTDRKSSTNTIIRTSKRENPYVMIDKYGLNDERLSWKAKGLLAYLLSKPDDWQVYESDLIKRATDGRDSVRTGLRELEKFGYLSRRQIRGENGSFGHVEYIIYERPVTEDLPDDGKSVDGKKPMTENPSTDFPSTENPLLLNNDLNNNDLNNDCLIEAATEIAVSELNSESFNNEIHKALSTYLPESIYLEGIPAGSAYVEEIFLMLQEQFPNQLDPEVIRIAADRYFDRTAYLAPDAPNGVKMKIDVRNPIGLFNKVYSEAIQLYKIKANRKQ</sequence>
<feature type="region of interest" description="Disordered" evidence="1">
    <location>
        <begin position="112"/>
        <end position="139"/>
    </location>
</feature>
<proteinExistence type="predicted"/>
<organism evidence="2 3">
    <name type="scientific">Paenibacillus gallinarum</name>
    <dbReference type="NCBI Taxonomy" id="2762232"/>
    <lineage>
        <taxon>Bacteria</taxon>
        <taxon>Bacillati</taxon>
        <taxon>Bacillota</taxon>
        <taxon>Bacilli</taxon>
        <taxon>Bacillales</taxon>
        <taxon>Paenibacillaceae</taxon>
        <taxon>Paenibacillus</taxon>
    </lineage>
</organism>
<dbReference type="RefSeq" id="WP_191805278.1">
    <property type="nucleotide sequence ID" value="NZ_JACSQL010000037.1"/>
</dbReference>
<accession>A0ABR8T6L3</accession>
<name>A0ABR8T6L3_9BACL</name>
<evidence type="ECO:0000256" key="1">
    <source>
        <dbReference type="SAM" id="MobiDB-lite"/>
    </source>
</evidence>
<feature type="compositionally biased region" description="Basic and acidic residues" evidence="1">
    <location>
        <begin position="114"/>
        <end position="125"/>
    </location>
</feature>
<feature type="compositionally biased region" description="Polar residues" evidence="1">
    <location>
        <begin position="127"/>
        <end position="138"/>
    </location>
</feature>
<keyword evidence="3" id="KW-1185">Reference proteome</keyword>
<protein>
    <submittedName>
        <fullName evidence="2">Helix-turn-helix domain-containing protein</fullName>
    </submittedName>
</protein>
<dbReference type="EMBL" id="JACSQL010000037">
    <property type="protein sequence ID" value="MBD7971391.1"/>
    <property type="molecule type" value="Genomic_DNA"/>
</dbReference>
<comment type="caution">
    <text evidence="2">The sequence shown here is derived from an EMBL/GenBank/DDBJ whole genome shotgun (WGS) entry which is preliminary data.</text>
</comment>